<protein>
    <submittedName>
        <fullName evidence="1">Uncharacterized protein</fullName>
    </submittedName>
</protein>
<accession>A0ABQ0LFH0</accession>
<keyword evidence="2" id="KW-1185">Reference proteome</keyword>
<proteinExistence type="predicted"/>
<name>A0ABQ0LFH0_MYCCL</name>
<sequence length="161" mass="17225">MPPIKGATSQPSVAILLVSAPPPATQRLTALDPGLPTCHRSPASLLFAATLSHATPTHVRLGATPTHVRLGGNISRVVPSFVLSQDPQALRPRPSTPIQPLHGRHEYLEAVEPQCGPSGLRPVWFHARTTIPILTPRRLVARTAPVSIGWCGSSRRFPQCA</sequence>
<dbReference type="EMBL" id="DF846005">
    <property type="protein sequence ID" value="GAT49881.1"/>
    <property type="molecule type" value="Genomic_DNA"/>
</dbReference>
<dbReference type="Proteomes" id="UP000815677">
    <property type="component" value="Unassembled WGS sequence"/>
</dbReference>
<gene>
    <name evidence="1" type="ORF">MCHLO_07166</name>
</gene>
<reference evidence="1" key="1">
    <citation type="submission" date="2014-09" db="EMBL/GenBank/DDBJ databases">
        <title>Genome sequence of the luminous mushroom Mycena chlorophos for searching fungal bioluminescence genes.</title>
        <authorList>
            <person name="Tanaka Y."/>
            <person name="Kasuga D."/>
            <person name="Oba Y."/>
            <person name="Hase S."/>
            <person name="Sato K."/>
            <person name="Oba Y."/>
            <person name="Sakakibara Y."/>
        </authorList>
    </citation>
    <scope>NUCLEOTIDE SEQUENCE</scope>
</reference>
<evidence type="ECO:0000313" key="1">
    <source>
        <dbReference type="EMBL" id="GAT49881.1"/>
    </source>
</evidence>
<evidence type="ECO:0000313" key="2">
    <source>
        <dbReference type="Proteomes" id="UP000815677"/>
    </source>
</evidence>
<organism evidence="1 2">
    <name type="scientific">Mycena chlorophos</name>
    <name type="common">Agaric fungus</name>
    <name type="synonym">Agaricus chlorophos</name>
    <dbReference type="NCBI Taxonomy" id="658473"/>
    <lineage>
        <taxon>Eukaryota</taxon>
        <taxon>Fungi</taxon>
        <taxon>Dikarya</taxon>
        <taxon>Basidiomycota</taxon>
        <taxon>Agaricomycotina</taxon>
        <taxon>Agaricomycetes</taxon>
        <taxon>Agaricomycetidae</taxon>
        <taxon>Agaricales</taxon>
        <taxon>Marasmiineae</taxon>
        <taxon>Mycenaceae</taxon>
        <taxon>Mycena</taxon>
    </lineage>
</organism>